<dbReference type="PROSITE" id="PS51318">
    <property type="entry name" value="TAT"/>
    <property type="match status" value="1"/>
</dbReference>
<dbReference type="InterPro" id="IPR019831">
    <property type="entry name" value="Mn/Fe_SOD_N"/>
</dbReference>
<gene>
    <name evidence="10" type="primary">sodBIII</name>
    <name evidence="10" type="ORF">GCM10011611_45950</name>
</gene>
<protein>
    <recommendedName>
        <fullName evidence="2 6">Superoxide dismutase</fullName>
        <ecNumber evidence="2 6">1.15.1.1</ecNumber>
    </recommendedName>
</protein>
<feature type="signal peptide" evidence="7">
    <location>
        <begin position="1"/>
        <end position="32"/>
    </location>
</feature>
<feature type="domain" description="Manganese/iron superoxide dismutase C-terminal" evidence="9">
    <location>
        <begin position="130"/>
        <end position="230"/>
    </location>
</feature>
<feature type="binding site" evidence="5">
    <location>
        <position position="196"/>
    </location>
    <ligand>
        <name>Mn(2+)</name>
        <dbReference type="ChEBI" id="CHEBI:29035"/>
    </ligand>
</feature>
<keyword evidence="3 5" id="KW-0479">Metal-binding</keyword>
<feature type="domain" description="Manganese/iron superoxide dismutase N-terminal" evidence="8">
    <location>
        <begin position="40"/>
        <end position="121"/>
    </location>
</feature>
<dbReference type="Gene3D" id="1.10.287.990">
    <property type="entry name" value="Fe,Mn superoxide dismutase (SOD) domain"/>
    <property type="match status" value="1"/>
</dbReference>
<dbReference type="InterPro" id="IPR036324">
    <property type="entry name" value="Mn/Fe_SOD_N_sf"/>
</dbReference>
<evidence type="ECO:0000313" key="10">
    <source>
        <dbReference type="EMBL" id="GGF34524.1"/>
    </source>
</evidence>
<dbReference type="Pfam" id="PF02777">
    <property type="entry name" value="Sod_Fe_C"/>
    <property type="match status" value="1"/>
</dbReference>
<evidence type="ECO:0000259" key="8">
    <source>
        <dbReference type="Pfam" id="PF00081"/>
    </source>
</evidence>
<dbReference type="Gene3D" id="3.55.40.20">
    <property type="entry name" value="Iron/manganese superoxide dismutase, C-terminal domain"/>
    <property type="match status" value="1"/>
</dbReference>
<comment type="caution">
    <text evidence="10">The sequence shown here is derived from an EMBL/GenBank/DDBJ whole genome shotgun (WGS) entry which is preliminary data.</text>
</comment>
<evidence type="ECO:0000256" key="1">
    <source>
        <dbReference type="ARBA" id="ARBA00008714"/>
    </source>
</evidence>
<feature type="binding site" evidence="5">
    <location>
        <position position="200"/>
    </location>
    <ligand>
        <name>Mn(2+)</name>
        <dbReference type="ChEBI" id="CHEBI:29035"/>
    </ligand>
</feature>
<dbReference type="AlphaFoldDB" id="A0A8J2YXS0"/>
<keyword evidence="4 6" id="KW-0560">Oxidoreductase</keyword>
<name>A0A8J2YXS0_9PROT</name>
<evidence type="ECO:0000256" key="3">
    <source>
        <dbReference type="ARBA" id="ARBA00022723"/>
    </source>
</evidence>
<keyword evidence="7" id="KW-0732">Signal</keyword>
<evidence type="ECO:0000256" key="5">
    <source>
        <dbReference type="PIRSR" id="PIRSR000349-1"/>
    </source>
</evidence>
<dbReference type="InterPro" id="IPR036314">
    <property type="entry name" value="SOD_C_sf"/>
</dbReference>
<dbReference type="Proteomes" id="UP000646365">
    <property type="component" value="Unassembled WGS sequence"/>
</dbReference>
<dbReference type="PROSITE" id="PS00088">
    <property type="entry name" value="SOD_MN"/>
    <property type="match status" value="1"/>
</dbReference>
<dbReference type="InterPro" id="IPR019833">
    <property type="entry name" value="Mn/Fe_SOD_BS"/>
</dbReference>
<dbReference type="SUPFAM" id="SSF46609">
    <property type="entry name" value="Fe,Mn superoxide dismutase (SOD), N-terminal domain"/>
    <property type="match status" value="1"/>
</dbReference>
<comment type="similarity">
    <text evidence="1 6">Belongs to the iron/manganese superoxide dismutase family.</text>
</comment>
<dbReference type="InterPro" id="IPR019832">
    <property type="entry name" value="Mn/Fe_SOD_C"/>
</dbReference>
<dbReference type="GO" id="GO:0046872">
    <property type="term" value="F:metal ion binding"/>
    <property type="evidence" value="ECO:0007669"/>
    <property type="project" value="UniProtKB-KW"/>
</dbReference>
<keyword evidence="11" id="KW-1185">Reference proteome</keyword>
<comment type="catalytic activity">
    <reaction evidence="6">
        <text>2 superoxide + 2 H(+) = H2O2 + O2</text>
        <dbReference type="Rhea" id="RHEA:20696"/>
        <dbReference type="ChEBI" id="CHEBI:15378"/>
        <dbReference type="ChEBI" id="CHEBI:15379"/>
        <dbReference type="ChEBI" id="CHEBI:16240"/>
        <dbReference type="ChEBI" id="CHEBI:18421"/>
        <dbReference type="EC" id="1.15.1.1"/>
    </reaction>
</comment>
<dbReference type="InterPro" id="IPR006311">
    <property type="entry name" value="TAT_signal"/>
</dbReference>
<feature type="binding site" evidence="5">
    <location>
        <position position="114"/>
    </location>
    <ligand>
        <name>Mn(2+)</name>
        <dbReference type="ChEBI" id="CHEBI:29035"/>
    </ligand>
</feature>
<dbReference type="GO" id="GO:0004784">
    <property type="term" value="F:superoxide dismutase activity"/>
    <property type="evidence" value="ECO:0007669"/>
    <property type="project" value="UniProtKB-EC"/>
</dbReference>
<evidence type="ECO:0000313" key="11">
    <source>
        <dbReference type="Proteomes" id="UP000646365"/>
    </source>
</evidence>
<feature type="chain" id="PRO_5035286984" description="Superoxide dismutase" evidence="7">
    <location>
        <begin position="33"/>
        <end position="234"/>
    </location>
</feature>
<evidence type="ECO:0000256" key="4">
    <source>
        <dbReference type="ARBA" id="ARBA00023002"/>
    </source>
</evidence>
<dbReference type="EC" id="1.15.1.1" evidence="2 6"/>
<dbReference type="EMBL" id="BMJQ01000013">
    <property type="protein sequence ID" value="GGF34524.1"/>
    <property type="molecule type" value="Genomic_DNA"/>
</dbReference>
<dbReference type="RefSeq" id="WP_189050179.1">
    <property type="nucleotide sequence ID" value="NZ_BMJQ01000013.1"/>
</dbReference>
<organism evidence="10 11">
    <name type="scientific">Aliidongia dinghuensis</name>
    <dbReference type="NCBI Taxonomy" id="1867774"/>
    <lineage>
        <taxon>Bacteria</taxon>
        <taxon>Pseudomonadati</taxon>
        <taxon>Pseudomonadota</taxon>
        <taxon>Alphaproteobacteria</taxon>
        <taxon>Rhodospirillales</taxon>
        <taxon>Dongiaceae</taxon>
        <taxon>Aliidongia</taxon>
    </lineage>
</organism>
<dbReference type="SUPFAM" id="SSF54719">
    <property type="entry name" value="Fe,Mn superoxide dismutase (SOD), C-terminal domain"/>
    <property type="match status" value="1"/>
</dbReference>
<reference evidence="10" key="1">
    <citation type="journal article" date="2014" name="Int. J. Syst. Evol. Microbiol.">
        <title>Complete genome sequence of Corynebacterium casei LMG S-19264T (=DSM 44701T), isolated from a smear-ripened cheese.</title>
        <authorList>
            <consortium name="US DOE Joint Genome Institute (JGI-PGF)"/>
            <person name="Walter F."/>
            <person name="Albersmeier A."/>
            <person name="Kalinowski J."/>
            <person name="Ruckert C."/>
        </authorList>
    </citation>
    <scope>NUCLEOTIDE SEQUENCE</scope>
    <source>
        <strain evidence="10">CGMCC 1.15725</strain>
    </source>
</reference>
<comment type="function">
    <text evidence="6">Destroys radicals which are normally produced within the cells and which are toxic to biological systems.</text>
</comment>
<dbReference type="PANTHER" id="PTHR42769:SF3">
    <property type="entry name" value="SUPEROXIDE DISMUTASE [FE] 2, CHLOROPLASTIC"/>
    <property type="match status" value="1"/>
</dbReference>
<feature type="binding site" evidence="5">
    <location>
        <position position="62"/>
    </location>
    <ligand>
        <name>Mn(2+)</name>
        <dbReference type="ChEBI" id="CHEBI:29035"/>
    </ligand>
</feature>
<dbReference type="InterPro" id="IPR001189">
    <property type="entry name" value="Mn/Fe_SOD"/>
</dbReference>
<dbReference type="PANTHER" id="PTHR42769">
    <property type="entry name" value="SUPEROXIDE DISMUTASE"/>
    <property type="match status" value="1"/>
</dbReference>
<evidence type="ECO:0000256" key="2">
    <source>
        <dbReference type="ARBA" id="ARBA00012682"/>
    </source>
</evidence>
<evidence type="ECO:0000256" key="6">
    <source>
        <dbReference type="RuleBase" id="RU000414"/>
    </source>
</evidence>
<dbReference type="PRINTS" id="PR01703">
    <property type="entry name" value="MNSODISMTASE"/>
</dbReference>
<evidence type="ECO:0000259" key="9">
    <source>
        <dbReference type="Pfam" id="PF02777"/>
    </source>
</evidence>
<reference evidence="10" key="2">
    <citation type="submission" date="2020-09" db="EMBL/GenBank/DDBJ databases">
        <authorList>
            <person name="Sun Q."/>
            <person name="Zhou Y."/>
        </authorList>
    </citation>
    <scope>NUCLEOTIDE SEQUENCE</scope>
    <source>
        <strain evidence="10">CGMCC 1.15725</strain>
    </source>
</reference>
<sequence>MTFSPTRRQMLAAAPLLVLSATTAGWPQGARAAATGPFVQPALPFETADLTPVISSATVELHYGKHHAGYFTALNALVEGTPYAAMPLEQVVVRSAHDPGAEKIFNQAAQAWNHNQYWESLKPGGNRAPRRELASAIERDFSGHAAFQDAFVKQASEVFGSGWVWLVASAGRLEILGTSNADNPPAHGKQSLLGIDVWEHAYYLDYQNRRADHVRAVLDRLVNWSVVEDRLAPV</sequence>
<dbReference type="Pfam" id="PF00081">
    <property type="entry name" value="Sod_Fe_N"/>
    <property type="match status" value="1"/>
</dbReference>
<evidence type="ECO:0000256" key="7">
    <source>
        <dbReference type="SAM" id="SignalP"/>
    </source>
</evidence>
<dbReference type="PIRSF" id="PIRSF000349">
    <property type="entry name" value="SODismutase"/>
    <property type="match status" value="1"/>
</dbReference>
<proteinExistence type="inferred from homology"/>
<accession>A0A8J2YXS0</accession>